<dbReference type="GO" id="GO:1901678">
    <property type="term" value="P:iron coordination entity transport"/>
    <property type="evidence" value="ECO:0007669"/>
    <property type="project" value="UniProtKB-ARBA"/>
</dbReference>
<evidence type="ECO:0000313" key="9">
    <source>
        <dbReference type="Proteomes" id="UP000544551"/>
    </source>
</evidence>
<keyword evidence="3" id="KW-0813">Transport</keyword>
<dbReference type="AlphaFoldDB" id="A0AB36CM42"/>
<dbReference type="NCBIfam" id="NF008200">
    <property type="entry name" value="PRK10957.1"/>
    <property type="match status" value="1"/>
</dbReference>
<gene>
    <name evidence="8" type="primary">fepB</name>
    <name evidence="8" type="ORF">HF853_09415</name>
</gene>
<dbReference type="GO" id="GO:0030288">
    <property type="term" value="C:outer membrane-bounded periplasmic space"/>
    <property type="evidence" value="ECO:0007669"/>
    <property type="project" value="TreeGrafter"/>
</dbReference>
<dbReference type="Gene3D" id="3.40.50.1980">
    <property type="entry name" value="Nitrogenase molybdenum iron protein domain"/>
    <property type="match status" value="2"/>
</dbReference>
<evidence type="ECO:0000256" key="2">
    <source>
        <dbReference type="ARBA" id="ARBA00008814"/>
    </source>
</evidence>
<reference evidence="8 9" key="1">
    <citation type="submission" date="2020-04" db="EMBL/GenBank/DDBJ databases">
        <authorList>
            <person name="Hitch T.C.A."/>
            <person name="Wylensek D."/>
            <person name="Clavel T."/>
        </authorList>
    </citation>
    <scope>NUCLEOTIDE SEQUENCE [LARGE SCALE GENOMIC DNA]</scope>
    <source>
        <strain evidence="8 9">BL-383-APC-3D</strain>
    </source>
</reference>
<organism evidence="8 9">
    <name type="scientific">Corynebacterium stationis</name>
    <dbReference type="NCBI Taxonomy" id="1705"/>
    <lineage>
        <taxon>Bacteria</taxon>
        <taxon>Bacillati</taxon>
        <taxon>Actinomycetota</taxon>
        <taxon>Actinomycetes</taxon>
        <taxon>Mycobacteriales</taxon>
        <taxon>Corynebacteriaceae</taxon>
        <taxon>Corynebacterium</taxon>
    </lineage>
</organism>
<keyword evidence="4 6" id="KW-0732">Signal</keyword>
<proteinExistence type="inferred from homology"/>
<evidence type="ECO:0000256" key="4">
    <source>
        <dbReference type="ARBA" id="ARBA00022729"/>
    </source>
</evidence>
<comment type="caution">
    <text evidence="8">The sequence shown here is derived from an EMBL/GenBank/DDBJ whole genome shotgun (WGS) entry which is preliminary data.</text>
</comment>
<sequence length="349" mass="37148">MTLVRKRKVSNGVVSVLLAGTLAGSLAACSSEGNSTTSDEGASESKAASSDDGEWPRTIDTDNGELTLEAKPERIVSTSVTLTGSLLAVDAPVVASGATGENVEDLSDENGFFIQWSDEAKEQGIEKLWDNTSPDAESAVGYAPDLIVVAKNSGDSAFDQIDRLEQIAPVLVVDYSDASWQDVTTKIGEATGQEEEAEDVIADFDNRIDEVRDQIELPDGTTSSFIVFGDGEGAAALTPEAPQNQILSRLGFDLTEVPEDIKGNTSMGKDRGDIISLALENVQAGLPGDNWISVSNSKDKEEELRSQPAFSTAPAVVGDRLYTTPPSTFRLDYFSANILLDSILEQFGK</sequence>
<accession>A0AB36CM42</accession>
<evidence type="ECO:0000256" key="5">
    <source>
        <dbReference type="SAM" id="MobiDB-lite"/>
    </source>
</evidence>
<feature type="signal peptide" evidence="6">
    <location>
        <begin position="1"/>
        <end position="27"/>
    </location>
</feature>
<dbReference type="PROSITE" id="PS50983">
    <property type="entry name" value="FE_B12_PBP"/>
    <property type="match status" value="1"/>
</dbReference>
<evidence type="ECO:0000256" key="3">
    <source>
        <dbReference type="ARBA" id="ARBA00022448"/>
    </source>
</evidence>
<name>A0AB36CM42_9CORY</name>
<dbReference type="Proteomes" id="UP000544551">
    <property type="component" value="Unassembled WGS sequence"/>
</dbReference>
<evidence type="ECO:0000313" key="8">
    <source>
        <dbReference type="EMBL" id="NME89878.1"/>
    </source>
</evidence>
<comment type="subcellular location">
    <subcellularLocation>
        <location evidence="1">Cell envelope</location>
    </subcellularLocation>
</comment>
<dbReference type="Pfam" id="PF01497">
    <property type="entry name" value="Peripla_BP_2"/>
    <property type="match status" value="1"/>
</dbReference>
<dbReference type="InterPro" id="IPR002491">
    <property type="entry name" value="ABC_transptr_periplasmic_BD"/>
</dbReference>
<dbReference type="PROSITE" id="PS51257">
    <property type="entry name" value="PROKAR_LIPOPROTEIN"/>
    <property type="match status" value="1"/>
</dbReference>
<protein>
    <submittedName>
        <fullName evidence="8">Fe2+-enterobactin ABC transporter substrate-binding protein</fullName>
    </submittedName>
</protein>
<dbReference type="SUPFAM" id="SSF53807">
    <property type="entry name" value="Helical backbone' metal receptor"/>
    <property type="match status" value="1"/>
</dbReference>
<evidence type="ECO:0000259" key="7">
    <source>
        <dbReference type="PROSITE" id="PS50983"/>
    </source>
</evidence>
<evidence type="ECO:0000256" key="1">
    <source>
        <dbReference type="ARBA" id="ARBA00004196"/>
    </source>
</evidence>
<evidence type="ECO:0000256" key="6">
    <source>
        <dbReference type="SAM" id="SignalP"/>
    </source>
</evidence>
<dbReference type="PANTHER" id="PTHR30532">
    <property type="entry name" value="IRON III DICITRATE-BINDING PERIPLASMIC PROTEIN"/>
    <property type="match status" value="1"/>
</dbReference>
<dbReference type="InterPro" id="IPR051313">
    <property type="entry name" value="Bact_iron-sidero_bind"/>
</dbReference>
<dbReference type="EMBL" id="JABAFZ010000008">
    <property type="protein sequence ID" value="NME89878.1"/>
    <property type="molecule type" value="Genomic_DNA"/>
</dbReference>
<dbReference type="PANTHER" id="PTHR30532:SF24">
    <property type="entry name" value="FERRIC ENTEROBACTIN-BINDING PERIPLASMIC PROTEIN FEPB"/>
    <property type="match status" value="1"/>
</dbReference>
<comment type="similarity">
    <text evidence="2">Belongs to the bacterial solute-binding protein 8 family.</text>
</comment>
<dbReference type="RefSeq" id="WP_168970104.1">
    <property type="nucleotide sequence ID" value="NZ_JABAFZ010000008.1"/>
</dbReference>
<feature type="region of interest" description="Disordered" evidence="5">
    <location>
        <begin position="29"/>
        <end position="61"/>
    </location>
</feature>
<feature type="domain" description="Fe/B12 periplasmic-binding" evidence="7">
    <location>
        <begin position="74"/>
        <end position="349"/>
    </location>
</feature>
<feature type="chain" id="PRO_5044277001" evidence="6">
    <location>
        <begin position="28"/>
        <end position="349"/>
    </location>
</feature>
<dbReference type="FunFam" id="3.40.50.1980:FF:000009">
    <property type="entry name" value="Iron-enterobactin transporter periplasmic binding protein"/>
    <property type="match status" value="1"/>
</dbReference>